<evidence type="ECO:0000256" key="2">
    <source>
        <dbReference type="ARBA" id="ARBA00022448"/>
    </source>
</evidence>
<dbReference type="AlphaFoldDB" id="A0AAN4YD49"/>
<dbReference type="EMBL" id="BSYA01000022">
    <property type="protein sequence ID" value="GMG25939.1"/>
    <property type="molecule type" value="Genomic_DNA"/>
</dbReference>
<feature type="transmembrane region" description="Helical" evidence="6">
    <location>
        <begin position="16"/>
        <end position="36"/>
    </location>
</feature>
<protein>
    <submittedName>
        <fullName evidence="7">Unnamed protein product</fullName>
    </submittedName>
</protein>
<dbReference type="GO" id="GO:0022857">
    <property type="term" value="F:transmembrane transporter activity"/>
    <property type="evidence" value="ECO:0007669"/>
    <property type="project" value="UniProtKB-ARBA"/>
</dbReference>
<name>A0AAN4YD49_ASPOZ</name>
<keyword evidence="3 6" id="KW-0812">Transmembrane</keyword>
<dbReference type="PANTHER" id="PTHR45649">
    <property type="entry name" value="AMINO-ACID PERMEASE BAT1"/>
    <property type="match status" value="1"/>
</dbReference>
<keyword evidence="2" id="KW-0813">Transport</keyword>
<evidence type="ECO:0000313" key="7">
    <source>
        <dbReference type="EMBL" id="GMG25939.1"/>
    </source>
</evidence>
<keyword evidence="5 6" id="KW-0472">Membrane</keyword>
<gene>
    <name evidence="7" type="ORF">Aory04_000286300</name>
</gene>
<comment type="caution">
    <text evidence="7">The sequence shown here is derived from an EMBL/GenBank/DDBJ whole genome shotgun (WGS) entry which is preliminary data.</text>
</comment>
<sequence length="142" mass="15562">MAEEVKDARRTIPRSMVYSVLINGTVALGFTIGLLYTMGSLDDALNTPTGYPLLEIFYAATKSNAAASGMLMMFILPGFGARKFHLQLVMAKEALTHMPPSDDASLILDDNVKEMAPSCHPLAETKCTSEHEYCRSLGDSWR</sequence>
<dbReference type="GO" id="GO:0016020">
    <property type="term" value="C:membrane"/>
    <property type="evidence" value="ECO:0007669"/>
    <property type="project" value="UniProtKB-SubCell"/>
</dbReference>
<accession>A0AAN4YD49</accession>
<evidence type="ECO:0000256" key="6">
    <source>
        <dbReference type="SAM" id="Phobius"/>
    </source>
</evidence>
<evidence type="ECO:0000313" key="8">
    <source>
        <dbReference type="Proteomes" id="UP001165205"/>
    </source>
</evidence>
<dbReference type="PANTHER" id="PTHR45649:SF5">
    <property type="entry name" value="GABA TRANSPORTER (EUROFUNG)-RELATED"/>
    <property type="match status" value="1"/>
</dbReference>
<dbReference type="Proteomes" id="UP001165205">
    <property type="component" value="Unassembled WGS sequence"/>
</dbReference>
<feature type="transmembrane region" description="Helical" evidence="6">
    <location>
        <begin position="56"/>
        <end position="76"/>
    </location>
</feature>
<organism evidence="7 8">
    <name type="scientific">Aspergillus oryzae</name>
    <name type="common">Yellow koji mold</name>
    <dbReference type="NCBI Taxonomy" id="5062"/>
    <lineage>
        <taxon>Eukaryota</taxon>
        <taxon>Fungi</taxon>
        <taxon>Dikarya</taxon>
        <taxon>Ascomycota</taxon>
        <taxon>Pezizomycotina</taxon>
        <taxon>Eurotiomycetes</taxon>
        <taxon>Eurotiomycetidae</taxon>
        <taxon>Eurotiales</taxon>
        <taxon>Aspergillaceae</taxon>
        <taxon>Aspergillus</taxon>
        <taxon>Aspergillus subgen. Circumdati</taxon>
    </lineage>
</organism>
<dbReference type="Gene3D" id="1.20.1740.10">
    <property type="entry name" value="Amino acid/polyamine transporter I"/>
    <property type="match status" value="1"/>
</dbReference>
<evidence type="ECO:0000256" key="1">
    <source>
        <dbReference type="ARBA" id="ARBA00004141"/>
    </source>
</evidence>
<keyword evidence="4 6" id="KW-1133">Transmembrane helix</keyword>
<reference evidence="7" key="1">
    <citation type="submission" date="2023-04" db="EMBL/GenBank/DDBJ databases">
        <title>Aspergillus oryzae NBRC 4228.</title>
        <authorList>
            <person name="Ichikawa N."/>
            <person name="Sato H."/>
            <person name="Tonouchi N."/>
        </authorList>
    </citation>
    <scope>NUCLEOTIDE SEQUENCE</scope>
    <source>
        <strain evidence="7">NBRC 4228</strain>
    </source>
</reference>
<proteinExistence type="predicted"/>
<evidence type="ECO:0000256" key="3">
    <source>
        <dbReference type="ARBA" id="ARBA00022692"/>
    </source>
</evidence>
<comment type="subcellular location">
    <subcellularLocation>
        <location evidence="1">Membrane</location>
        <topology evidence="1">Multi-pass membrane protein</topology>
    </subcellularLocation>
</comment>
<evidence type="ECO:0000256" key="5">
    <source>
        <dbReference type="ARBA" id="ARBA00023136"/>
    </source>
</evidence>
<evidence type="ECO:0000256" key="4">
    <source>
        <dbReference type="ARBA" id="ARBA00022989"/>
    </source>
</evidence>